<proteinExistence type="predicted"/>
<comment type="caution">
    <text evidence="1">The sequence shown here is derived from an EMBL/GenBank/DDBJ whole genome shotgun (WGS) entry which is preliminary data.</text>
</comment>
<sequence>MITQQAQIKVNLPLALKDYIESKARKFDMPLAGYIKHLILNDVSDLDFPVFQMSDKSEKKLKKALKEKNKAVKVTNVSEFFKNL</sequence>
<organism evidence="1 2">
    <name type="scientific">candidate division WWE3 bacterium RIFCSPLOWO2_12_FULL_36_10</name>
    <dbReference type="NCBI Taxonomy" id="1802630"/>
    <lineage>
        <taxon>Bacteria</taxon>
        <taxon>Katanobacteria</taxon>
    </lineage>
</organism>
<dbReference type="STRING" id="1802630.A3H26_02190"/>
<dbReference type="Proteomes" id="UP000177763">
    <property type="component" value="Unassembled WGS sequence"/>
</dbReference>
<evidence type="ECO:0000313" key="2">
    <source>
        <dbReference type="Proteomes" id="UP000177763"/>
    </source>
</evidence>
<evidence type="ECO:0008006" key="3">
    <source>
        <dbReference type="Google" id="ProtNLM"/>
    </source>
</evidence>
<reference evidence="1 2" key="1">
    <citation type="journal article" date="2016" name="Nat. Commun.">
        <title>Thousands of microbial genomes shed light on interconnected biogeochemical processes in an aquifer system.</title>
        <authorList>
            <person name="Anantharaman K."/>
            <person name="Brown C.T."/>
            <person name="Hug L.A."/>
            <person name="Sharon I."/>
            <person name="Castelle C.J."/>
            <person name="Probst A.J."/>
            <person name="Thomas B.C."/>
            <person name="Singh A."/>
            <person name="Wilkins M.J."/>
            <person name="Karaoz U."/>
            <person name="Brodie E.L."/>
            <person name="Williams K.H."/>
            <person name="Hubbard S.S."/>
            <person name="Banfield J.F."/>
        </authorList>
    </citation>
    <scope>NUCLEOTIDE SEQUENCE [LARGE SCALE GENOMIC DNA]</scope>
</reference>
<accession>A0A1F4VKK4</accession>
<dbReference type="EMBL" id="MEVN01000013">
    <property type="protein sequence ID" value="OGC57428.1"/>
    <property type="molecule type" value="Genomic_DNA"/>
</dbReference>
<dbReference type="AlphaFoldDB" id="A0A1F4VKK4"/>
<evidence type="ECO:0000313" key="1">
    <source>
        <dbReference type="EMBL" id="OGC57428.1"/>
    </source>
</evidence>
<name>A0A1F4VKK4_UNCKA</name>
<protein>
    <recommendedName>
        <fullName evidence="3">Antitoxin</fullName>
    </recommendedName>
</protein>
<gene>
    <name evidence="1" type="ORF">A3H26_02190</name>
</gene>